<evidence type="ECO:0000313" key="2">
    <source>
        <dbReference type="EMBL" id="MTI27590.1"/>
    </source>
</evidence>
<evidence type="ECO:0000313" key="3">
    <source>
        <dbReference type="Proteomes" id="UP000798808"/>
    </source>
</evidence>
<sequence length="292" mass="34030">MRTQRAISRVRTNDGTHDASDAGRFHVCYAVHSFTGSHGIVRSLFDTSSGIAQEFNRTIKKSTNNIIMEQEHLSDEMYWGLSLSALTLQSLGNCNHRSLFGFDGKDENVKAFLKSYLYSIGIFNAKEAKDRLYHYRHDQMHNRMFMEAVHHLDLLSEAEFEAHLDTLETPLEVKRCKIAWLYRHELKETGIRGHEIAQYVMLMRLYGAYGYLEENEIRLRLYDIAGEVRQKFHSWDHYHQNVLAGDQYVKGYEIHDHSSVLISNPLIAAYYSISNSMYQTDSPFFQLNWSEQ</sequence>
<comment type="caution">
    <text evidence="2">The sequence shown here is derived from an EMBL/GenBank/DDBJ whole genome shotgun (WGS) entry which is preliminary data.</text>
</comment>
<organism evidence="2 3">
    <name type="scientific">Fulvivirga kasyanovii</name>
    <dbReference type="NCBI Taxonomy" id="396812"/>
    <lineage>
        <taxon>Bacteria</taxon>
        <taxon>Pseudomonadati</taxon>
        <taxon>Bacteroidota</taxon>
        <taxon>Cytophagia</taxon>
        <taxon>Cytophagales</taxon>
        <taxon>Fulvivirgaceae</taxon>
        <taxon>Fulvivirga</taxon>
    </lineage>
</organism>
<dbReference type="Pfam" id="PF06889">
    <property type="entry name" value="DUF1266"/>
    <property type="match status" value="1"/>
</dbReference>
<dbReference type="Proteomes" id="UP000798808">
    <property type="component" value="Unassembled WGS sequence"/>
</dbReference>
<accession>A0ABW9RX51</accession>
<protein>
    <submittedName>
        <fullName evidence="2">DUF1266 domain-containing protein</fullName>
    </submittedName>
</protein>
<proteinExistence type="predicted"/>
<dbReference type="InterPro" id="IPR009677">
    <property type="entry name" value="DUF1266"/>
</dbReference>
<feature type="domain" description="DUF1266" evidence="1">
    <location>
        <begin position="121"/>
        <end position="289"/>
    </location>
</feature>
<name>A0ABW9RX51_9BACT</name>
<gene>
    <name evidence="2" type="ORF">E1163_21715</name>
</gene>
<keyword evidence="3" id="KW-1185">Reference proteome</keyword>
<evidence type="ECO:0000259" key="1">
    <source>
        <dbReference type="Pfam" id="PF06889"/>
    </source>
</evidence>
<dbReference type="EMBL" id="SMLW01000634">
    <property type="protein sequence ID" value="MTI27590.1"/>
    <property type="molecule type" value="Genomic_DNA"/>
</dbReference>
<reference evidence="2 3" key="1">
    <citation type="submission" date="2019-02" db="EMBL/GenBank/DDBJ databases">
        <authorList>
            <person name="Goldberg S.R."/>
            <person name="Haltli B.A."/>
            <person name="Correa H."/>
            <person name="Russell K.G."/>
        </authorList>
    </citation>
    <scope>NUCLEOTIDE SEQUENCE [LARGE SCALE GENOMIC DNA]</scope>
    <source>
        <strain evidence="2 3">JCM 16186</strain>
    </source>
</reference>